<dbReference type="GO" id="GO:0005886">
    <property type="term" value="C:plasma membrane"/>
    <property type="evidence" value="ECO:0007669"/>
    <property type="project" value="UniProtKB-SubCell"/>
</dbReference>
<evidence type="ECO:0000256" key="9">
    <source>
        <dbReference type="SAM" id="MobiDB-lite"/>
    </source>
</evidence>
<keyword evidence="10" id="KW-0472">Membrane</keyword>
<comment type="subcellular location">
    <subcellularLocation>
        <location evidence="1">Cell membrane</location>
        <topology evidence="1">Lipid-anchor</topology>
        <topology evidence="1">GPI-anchor</topology>
    </subcellularLocation>
</comment>
<evidence type="ECO:0000313" key="13">
    <source>
        <dbReference type="EMBL" id="GAA0161909.1"/>
    </source>
</evidence>
<dbReference type="Proteomes" id="UP001454036">
    <property type="component" value="Unassembled WGS sequence"/>
</dbReference>
<keyword evidence="6" id="KW-1015">Disulfide bond</keyword>
<keyword evidence="7" id="KW-0325">Glycoprotein</keyword>
<evidence type="ECO:0000259" key="12">
    <source>
        <dbReference type="Pfam" id="PF14368"/>
    </source>
</evidence>
<evidence type="ECO:0000256" key="8">
    <source>
        <dbReference type="ARBA" id="ARBA00023288"/>
    </source>
</evidence>
<evidence type="ECO:0000256" key="1">
    <source>
        <dbReference type="ARBA" id="ARBA00004609"/>
    </source>
</evidence>
<keyword evidence="4" id="KW-0336">GPI-anchor</keyword>
<evidence type="ECO:0000256" key="2">
    <source>
        <dbReference type="ARBA" id="ARBA00009748"/>
    </source>
</evidence>
<dbReference type="GO" id="GO:0098552">
    <property type="term" value="C:side of membrane"/>
    <property type="evidence" value="ECO:0007669"/>
    <property type="project" value="UniProtKB-KW"/>
</dbReference>
<dbReference type="PANTHER" id="PTHR33044">
    <property type="entry name" value="BIFUNCTIONAL INHIBITOR/LIPID-TRANSFER PROTEIN/SEED STORAGE 2S ALBUMIN SUPERFAMILY PROTEIN-RELATED"/>
    <property type="match status" value="1"/>
</dbReference>
<dbReference type="EMBL" id="BAABME010020945">
    <property type="protein sequence ID" value="GAA0161909.1"/>
    <property type="molecule type" value="Genomic_DNA"/>
</dbReference>
<organism evidence="13 14">
    <name type="scientific">Lithospermum erythrorhizon</name>
    <name type="common">Purple gromwell</name>
    <name type="synonym">Lithospermum officinale var. erythrorhizon</name>
    <dbReference type="NCBI Taxonomy" id="34254"/>
    <lineage>
        <taxon>Eukaryota</taxon>
        <taxon>Viridiplantae</taxon>
        <taxon>Streptophyta</taxon>
        <taxon>Embryophyta</taxon>
        <taxon>Tracheophyta</taxon>
        <taxon>Spermatophyta</taxon>
        <taxon>Magnoliopsida</taxon>
        <taxon>eudicotyledons</taxon>
        <taxon>Gunneridae</taxon>
        <taxon>Pentapetalae</taxon>
        <taxon>asterids</taxon>
        <taxon>lamiids</taxon>
        <taxon>Boraginales</taxon>
        <taxon>Boraginaceae</taxon>
        <taxon>Boraginoideae</taxon>
        <taxon>Lithospermeae</taxon>
        <taxon>Lithospermum</taxon>
    </lineage>
</organism>
<feature type="compositionally biased region" description="Polar residues" evidence="9">
    <location>
        <begin position="141"/>
        <end position="152"/>
    </location>
</feature>
<dbReference type="CDD" id="cd00010">
    <property type="entry name" value="AAI_LTSS"/>
    <property type="match status" value="1"/>
</dbReference>
<evidence type="ECO:0000256" key="3">
    <source>
        <dbReference type="ARBA" id="ARBA00022475"/>
    </source>
</evidence>
<accession>A0AAV3QD07</accession>
<feature type="region of interest" description="Disordered" evidence="9">
    <location>
        <begin position="141"/>
        <end position="169"/>
    </location>
</feature>
<dbReference type="InterPro" id="IPR016140">
    <property type="entry name" value="Bifunc_inhib/LTP/seed_store"/>
</dbReference>
<evidence type="ECO:0000256" key="7">
    <source>
        <dbReference type="ARBA" id="ARBA00023180"/>
    </source>
</evidence>
<keyword evidence="10" id="KW-0812">Transmembrane</keyword>
<evidence type="ECO:0000256" key="6">
    <source>
        <dbReference type="ARBA" id="ARBA00023157"/>
    </source>
</evidence>
<keyword evidence="8" id="KW-0449">Lipoprotein</keyword>
<feature type="transmembrane region" description="Helical" evidence="10">
    <location>
        <begin position="175"/>
        <end position="197"/>
    </location>
</feature>
<dbReference type="Gene3D" id="1.10.110.10">
    <property type="entry name" value="Plant lipid-transfer and hydrophobic proteins"/>
    <property type="match status" value="1"/>
</dbReference>
<evidence type="ECO:0000256" key="5">
    <source>
        <dbReference type="ARBA" id="ARBA00022729"/>
    </source>
</evidence>
<dbReference type="SUPFAM" id="SSF47699">
    <property type="entry name" value="Bifunctional inhibitor/lipid-transfer protein/seed storage 2S albumin"/>
    <property type="match status" value="1"/>
</dbReference>
<reference evidence="13 14" key="1">
    <citation type="submission" date="2024-01" db="EMBL/GenBank/DDBJ databases">
        <title>The complete chloroplast genome sequence of Lithospermum erythrorhizon: insights into the phylogenetic relationship among Boraginaceae species and the maternal lineages of purple gromwells.</title>
        <authorList>
            <person name="Okada T."/>
            <person name="Watanabe K."/>
        </authorList>
    </citation>
    <scope>NUCLEOTIDE SEQUENCE [LARGE SCALE GENOMIC DNA]</scope>
</reference>
<comment type="caution">
    <text evidence="13">The sequence shown here is derived from an EMBL/GenBank/DDBJ whole genome shotgun (WGS) entry which is preliminary data.</text>
</comment>
<protein>
    <recommendedName>
        <fullName evidence="12">Bifunctional inhibitor/plant lipid transfer protein/seed storage helical domain-containing protein</fullName>
    </recommendedName>
</protein>
<dbReference type="InterPro" id="IPR036312">
    <property type="entry name" value="Bifun_inhib/LTP/seed_sf"/>
</dbReference>
<dbReference type="FunFam" id="1.10.110.10:FF:000001">
    <property type="entry name" value="Bifunctional inhibitor/lipid-transfer protein/seed storage 2S albumin superfamily protein"/>
    <property type="match status" value="1"/>
</dbReference>
<proteinExistence type="inferred from homology"/>
<evidence type="ECO:0000313" key="14">
    <source>
        <dbReference type="Proteomes" id="UP001454036"/>
    </source>
</evidence>
<sequence>MEQNYVTRPLAYILMIFLLINNVASDITQDKEKCTEPLIGLATCLPYVAGDGQAQTPTSDCCTGLNQVMVKSKECVCILIKDRNDPSLGLKVNVSLALNLPIKCHSKDPNLSECPALLHLPANSSDAKVFDEFARSLKKNNSTSHATSANVNGTSSASAKGSGTSVPSEGQRRNIFQYEMAMGLLLVVFFTSFVITFD</sequence>
<dbReference type="Pfam" id="PF14368">
    <property type="entry name" value="LTP_2"/>
    <property type="match status" value="1"/>
</dbReference>
<evidence type="ECO:0000256" key="10">
    <source>
        <dbReference type="SAM" id="Phobius"/>
    </source>
</evidence>
<feature type="domain" description="Bifunctional inhibitor/plant lipid transfer protein/seed storage helical" evidence="12">
    <location>
        <begin position="25"/>
        <end position="114"/>
    </location>
</feature>
<keyword evidence="3" id="KW-1003">Cell membrane</keyword>
<feature type="compositionally biased region" description="Low complexity" evidence="9">
    <location>
        <begin position="153"/>
        <end position="165"/>
    </location>
</feature>
<keyword evidence="10" id="KW-1133">Transmembrane helix</keyword>
<keyword evidence="14" id="KW-1185">Reference proteome</keyword>
<feature type="signal peptide" evidence="11">
    <location>
        <begin position="1"/>
        <end position="25"/>
    </location>
</feature>
<gene>
    <name evidence="13" type="ORF">LIER_39321</name>
</gene>
<dbReference type="AlphaFoldDB" id="A0AAV3QD07"/>
<keyword evidence="5 11" id="KW-0732">Signal</keyword>
<evidence type="ECO:0000256" key="11">
    <source>
        <dbReference type="SAM" id="SignalP"/>
    </source>
</evidence>
<evidence type="ECO:0000256" key="4">
    <source>
        <dbReference type="ARBA" id="ARBA00022622"/>
    </source>
</evidence>
<dbReference type="InterPro" id="IPR043325">
    <property type="entry name" value="LTSS"/>
</dbReference>
<comment type="similarity">
    <text evidence="2">Belongs to the plant LTP family.</text>
</comment>
<name>A0AAV3QD07_LITER</name>
<feature type="chain" id="PRO_5043382845" description="Bifunctional inhibitor/plant lipid transfer protein/seed storage helical domain-containing protein" evidence="11">
    <location>
        <begin position="26"/>
        <end position="198"/>
    </location>
</feature>